<gene>
    <name evidence="1" type="ORF">BOKJ2_LOCUS792</name>
</gene>
<dbReference type="Proteomes" id="UP000783686">
    <property type="component" value="Unassembled WGS sequence"/>
</dbReference>
<protein>
    <submittedName>
        <fullName evidence="1">Uncharacterized protein</fullName>
    </submittedName>
</protein>
<keyword evidence="2" id="KW-1185">Reference proteome</keyword>
<reference evidence="1" key="1">
    <citation type="submission" date="2020-09" db="EMBL/GenBank/DDBJ databases">
        <authorList>
            <person name="Kikuchi T."/>
        </authorList>
    </citation>
    <scope>NUCLEOTIDE SEQUENCE</scope>
    <source>
        <strain evidence="1">SH1</strain>
    </source>
</reference>
<sequence length="217" mass="25406">MSLPAMPNMPMPSMPMPNMPMPSMPMPSMSMPNTPMPPVMPLPFYYSMPYLPPFTVQYPPGGRMLHQPQPVQYPHPYIPYGYYPIPPPPRPTIEHLPIPNVVQPLPISDDPMQELRSWLDKVDFNSNEEQYTADIEVEEQNMKMVRLQQLATMVYLSELENIVDEELLSQEPTDPDELREYTDYKNNIEHYLELEDELDEEFERREFELSQDGSEEQ</sequence>
<comment type="caution">
    <text evidence="1">The sequence shown here is derived from an EMBL/GenBank/DDBJ whole genome shotgun (WGS) entry which is preliminary data.</text>
</comment>
<organism evidence="1 2">
    <name type="scientific">Bursaphelenchus okinawaensis</name>
    <dbReference type="NCBI Taxonomy" id="465554"/>
    <lineage>
        <taxon>Eukaryota</taxon>
        <taxon>Metazoa</taxon>
        <taxon>Ecdysozoa</taxon>
        <taxon>Nematoda</taxon>
        <taxon>Chromadorea</taxon>
        <taxon>Rhabditida</taxon>
        <taxon>Tylenchina</taxon>
        <taxon>Tylenchomorpha</taxon>
        <taxon>Aphelenchoidea</taxon>
        <taxon>Aphelenchoididae</taxon>
        <taxon>Bursaphelenchus</taxon>
    </lineage>
</organism>
<dbReference type="AlphaFoldDB" id="A0A811JSH4"/>
<name>A0A811JSH4_9BILA</name>
<evidence type="ECO:0000313" key="2">
    <source>
        <dbReference type="Proteomes" id="UP000614601"/>
    </source>
</evidence>
<accession>A0A811JSH4</accession>
<dbReference type="EMBL" id="CAJFDH010000001">
    <property type="protein sequence ID" value="CAD5206108.1"/>
    <property type="molecule type" value="Genomic_DNA"/>
</dbReference>
<evidence type="ECO:0000313" key="1">
    <source>
        <dbReference type="EMBL" id="CAD5206108.1"/>
    </source>
</evidence>
<dbReference type="EMBL" id="CAJFCW020000001">
    <property type="protein sequence ID" value="CAG9080535.1"/>
    <property type="molecule type" value="Genomic_DNA"/>
</dbReference>
<proteinExistence type="predicted"/>
<dbReference type="Proteomes" id="UP000614601">
    <property type="component" value="Unassembled WGS sequence"/>
</dbReference>